<feature type="compositionally biased region" description="Basic and acidic residues" evidence="1">
    <location>
        <begin position="104"/>
        <end position="113"/>
    </location>
</feature>
<feature type="region of interest" description="Disordered" evidence="1">
    <location>
        <begin position="371"/>
        <end position="419"/>
    </location>
</feature>
<feature type="compositionally biased region" description="Pro residues" evidence="1">
    <location>
        <begin position="54"/>
        <end position="71"/>
    </location>
</feature>
<evidence type="ECO:0000313" key="3">
    <source>
        <dbReference type="Proteomes" id="UP001182556"/>
    </source>
</evidence>
<sequence length="419" mass="46882">MSSYNWPDYNYPNSSPWRYDAATGPYATYPTTAPSGFTGHTWPYGTWQASGPGSAPPPKYSYYAPAPPPPAGSWHTPNSQPRASTEPRATPPYSMRPNVPGAERTTETFRMRAECSSSQPRPDGSPQADWSRWPPGTYTRRPVADTLPTDSPPGGGTQQGFGCGTWFVPGYDPTLDPRRPPPSAGDPLPEQRTSKSRYPEGKQRRSGTPPTRGPSTRDDSSQQRRQWEEWKQKQWEQWESSMLEQISAQLPSVFAPAVKQGFVALQGPYDKAGEDPTSLDAAWRPRIHEWYNQLGASMEAYRLWFKPRDPFRAHKTQHGLTVVEQDFEVLGRRKEDDSTRRKTSRTLLTPAPLTLQALYTPDGVEINAYHSASSRNAPRRSSSQPGFKTESGTNGINFTAYKNFPRKGSRFPGGPERRV</sequence>
<feature type="compositionally biased region" description="Basic and acidic residues" evidence="1">
    <location>
        <begin position="215"/>
        <end position="228"/>
    </location>
</feature>
<keyword evidence="3" id="KW-1185">Reference proteome</keyword>
<dbReference type="EMBL" id="JAODAN010000004">
    <property type="protein sequence ID" value="KAK1924989.1"/>
    <property type="molecule type" value="Genomic_DNA"/>
</dbReference>
<evidence type="ECO:0000313" key="2">
    <source>
        <dbReference type="EMBL" id="KAK1924989.1"/>
    </source>
</evidence>
<dbReference type="AlphaFoldDB" id="A0AAD9FRN1"/>
<feature type="region of interest" description="Disordered" evidence="1">
    <location>
        <begin position="43"/>
        <end position="228"/>
    </location>
</feature>
<reference evidence="2" key="1">
    <citation type="submission" date="2023-02" db="EMBL/GenBank/DDBJ databases">
        <title>Identification and recombinant expression of a fungal hydrolase from Papiliotrema laurentii that hydrolyzes apple cutin and clears colloidal polyester polyurethane.</title>
        <authorList>
            <consortium name="DOE Joint Genome Institute"/>
            <person name="Roman V.A."/>
            <person name="Bojanowski C."/>
            <person name="Crable B.R."/>
            <person name="Wagner D.N."/>
            <person name="Hung C.S."/>
            <person name="Nadeau L.J."/>
            <person name="Schratz L."/>
            <person name="Haridas S."/>
            <person name="Pangilinan J."/>
            <person name="Lipzen A."/>
            <person name="Na H."/>
            <person name="Yan M."/>
            <person name="Ng V."/>
            <person name="Grigoriev I.V."/>
            <person name="Spatafora J.W."/>
            <person name="Barlow D."/>
            <person name="Biffinger J."/>
            <person name="Kelley-Loughnane N."/>
            <person name="Varaljay V.A."/>
            <person name="Crookes-Goodson W.J."/>
        </authorList>
    </citation>
    <scope>NUCLEOTIDE SEQUENCE</scope>
    <source>
        <strain evidence="2">5307AH</strain>
    </source>
</reference>
<protein>
    <submittedName>
        <fullName evidence="2">Uncharacterized protein</fullName>
    </submittedName>
</protein>
<dbReference type="Proteomes" id="UP001182556">
    <property type="component" value="Unassembled WGS sequence"/>
</dbReference>
<feature type="compositionally biased region" description="Gly residues" evidence="1">
    <location>
        <begin position="153"/>
        <end position="163"/>
    </location>
</feature>
<name>A0AAD9FRN1_PAPLA</name>
<comment type="caution">
    <text evidence="2">The sequence shown here is derived from an EMBL/GenBank/DDBJ whole genome shotgun (WGS) entry which is preliminary data.</text>
</comment>
<accession>A0AAD9FRN1</accession>
<proteinExistence type="predicted"/>
<feature type="compositionally biased region" description="Low complexity" evidence="1">
    <location>
        <begin position="371"/>
        <end position="383"/>
    </location>
</feature>
<feature type="compositionally biased region" description="Polar residues" evidence="1">
    <location>
        <begin position="384"/>
        <end position="397"/>
    </location>
</feature>
<organism evidence="2 3">
    <name type="scientific">Papiliotrema laurentii</name>
    <name type="common">Cryptococcus laurentii</name>
    <dbReference type="NCBI Taxonomy" id="5418"/>
    <lineage>
        <taxon>Eukaryota</taxon>
        <taxon>Fungi</taxon>
        <taxon>Dikarya</taxon>
        <taxon>Basidiomycota</taxon>
        <taxon>Agaricomycotina</taxon>
        <taxon>Tremellomycetes</taxon>
        <taxon>Tremellales</taxon>
        <taxon>Rhynchogastremaceae</taxon>
        <taxon>Papiliotrema</taxon>
    </lineage>
</organism>
<evidence type="ECO:0000256" key="1">
    <source>
        <dbReference type="SAM" id="MobiDB-lite"/>
    </source>
</evidence>
<gene>
    <name evidence="2" type="ORF">DB88DRAFT_472301</name>
</gene>